<keyword evidence="1" id="KW-0472">Membrane</keyword>
<evidence type="ECO:0000313" key="3">
    <source>
        <dbReference type="Proteomes" id="UP000005090"/>
    </source>
</evidence>
<dbReference type="HOGENOM" id="CLU_3390224_0_0_6"/>
<organism evidence="2 3">
    <name type="scientific">Methylomicrobium album BG8</name>
    <dbReference type="NCBI Taxonomy" id="686340"/>
    <lineage>
        <taxon>Bacteria</taxon>
        <taxon>Pseudomonadati</taxon>
        <taxon>Pseudomonadota</taxon>
        <taxon>Gammaproteobacteria</taxon>
        <taxon>Methylococcales</taxon>
        <taxon>Methylococcaceae</taxon>
        <taxon>Methylomicrobium</taxon>
    </lineage>
</organism>
<protein>
    <submittedName>
        <fullName evidence="2">Uncharacterized protein</fullName>
    </submittedName>
</protein>
<feature type="transmembrane region" description="Helical" evidence="1">
    <location>
        <begin position="6"/>
        <end position="29"/>
    </location>
</feature>
<gene>
    <name evidence="2" type="ORF">Metal_0341</name>
</gene>
<dbReference type="Proteomes" id="UP000005090">
    <property type="component" value="Chromosome"/>
</dbReference>
<reference evidence="2 3" key="1">
    <citation type="journal article" date="2013" name="Genome Announc.">
        <title>Genome Sequence of the Obligate Gammaproteobacterial Methanotroph Methylomicrobium album Strain BG8.</title>
        <authorList>
            <person name="Kits K.D."/>
            <person name="Kalyuzhnaya M.G."/>
            <person name="Klotz M.G."/>
            <person name="Jetten M.S."/>
            <person name="Op den Camp H.J."/>
            <person name="Vuilleumier S."/>
            <person name="Bringel F."/>
            <person name="Dispirito A.A."/>
            <person name="Murrell J.C."/>
            <person name="Bruce D."/>
            <person name="Cheng J.F."/>
            <person name="Copeland A."/>
            <person name="Goodwin L."/>
            <person name="Hauser L."/>
            <person name="Lajus A."/>
            <person name="Land M.L."/>
            <person name="Lapidus A."/>
            <person name="Lucas S."/>
            <person name="Medigue C."/>
            <person name="Pitluck S."/>
            <person name="Woyke T."/>
            <person name="Zeytun A."/>
            <person name="Stein L.Y."/>
        </authorList>
    </citation>
    <scope>NUCLEOTIDE SEQUENCE [LARGE SCALE GENOMIC DNA]</scope>
    <source>
        <strain evidence="2 3">BG8</strain>
    </source>
</reference>
<evidence type="ECO:0000256" key="1">
    <source>
        <dbReference type="SAM" id="Phobius"/>
    </source>
</evidence>
<keyword evidence="1" id="KW-0812">Transmembrane</keyword>
<proteinExistence type="predicted"/>
<dbReference type="EMBL" id="CM001475">
    <property type="protein sequence ID" value="EIC28199.1"/>
    <property type="molecule type" value="Genomic_DNA"/>
</dbReference>
<sequence length="32" mass="3666">MYINNIYLVMPGLCLHGVVMLAVLNDIYIKNQ</sequence>
<accession>H8GM03</accession>
<keyword evidence="3" id="KW-1185">Reference proteome</keyword>
<evidence type="ECO:0000313" key="2">
    <source>
        <dbReference type="EMBL" id="EIC28199.1"/>
    </source>
</evidence>
<keyword evidence="1" id="KW-1133">Transmembrane helix</keyword>
<name>H8GM03_METAL</name>
<dbReference type="AlphaFoldDB" id="H8GM03"/>